<organism evidence="1 2">
    <name type="scientific">Flavobacterium petrolei</name>
    <dbReference type="NCBI Taxonomy" id="2259594"/>
    <lineage>
        <taxon>Bacteria</taxon>
        <taxon>Pseudomonadati</taxon>
        <taxon>Bacteroidota</taxon>
        <taxon>Flavobacteriia</taxon>
        <taxon>Flavobacteriales</taxon>
        <taxon>Flavobacteriaceae</taxon>
        <taxon>Flavobacterium</taxon>
    </lineage>
</organism>
<gene>
    <name evidence="1" type="ORF">DR871_015390</name>
</gene>
<dbReference type="GO" id="GO:0032259">
    <property type="term" value="P:methylation"/>
    <property type="evidence" value="ECO:0007669"/>
    <property type="project" value="UniProtKB-KW"/>
</dbReference>
<protein>
    <submittedName>
        <fullName evidence="1">Class I SAM-dependent methyltransferase</fullName>
    </submittedName>
</protein>
<dbReference type="OrthoDB" id="799111at2"/>
<dbReference type="AlphaFoldDB" id="A0A482TTM1"/>
<dbReference type="RefSeq" id="WP_113667017.1">
    <property type="nucleotide sequence ID" value="NZ_QNVY02000006.1"/>
</dbReference>
<keyword evidence="2" id="KW-1185">Reference proteome</keyword>
<dbReference type="SUPFAM" id="SSF53335">
    <property type="entry name" value="S-adenosyl-L-methionine-dependent methyltransferases"/>
    <property type="match status" value="1"/>
</dbReference>
<dbReference type="GO" id="GO:0008168">
    <property type="term" value="F:methyltransferase activity"/>
    <property type="evidence" value="ECO:0007669"/>
    <property type="project" value="UniProtKB-KW"/>
</dbReference>
<evidence type="ECO:0000313" key="1">
    <source>
        <dbReference type="EMBL" id="RYJ50876.1"/>
    </source>
</evidence>
<keyword evidence="1" id="KW-0808">Transferase</keyword>
<reference evidence="1 2" key="1">
    <citation type="submission" date="2019-01" db="EMBL/GenBank/DDBJ databases">
        <title>Flavobacterium sp. nov. isolated from arctic soil.</title>
        <authorList>
            <person name="Kim D.-U."/>
        </authorList>
    </citation>
    <scope>NUCLEOTIDE SEQUENCE [LARGE SCALE GENOMIC DNA]</scope>
    <source>
        <strain evidence="1 2">Kopri-42</strain>
    </source>
</reference>
<sequence>MKNVYKKVKKTYDLGNRLLNDSYHIEGDEKSVLEIKKTPLRSEVINYVLKYLNKETKYLEIGVRYPEENFDKIISKNKYSVDPGTENFKNPVDFKITSDEFFNQLRSGKILTREIKFDVIFIDGLHFAEQVERDIYNSLEFLNEDGFIVLHDCNPPTAFHASEEYLYRLSPSGGYWNGTTWKAFYKFRQKSSFFSCCIDSDWGIGIVSKKLNLGNPTKIINPYFEFNILDQNRRESLNLVSFDEFKVKLSILKKF</sequence>
<dbReference type="Pfam" id="PF13578">
    <property type="entry name" value="Methyltransf_24"/>
    <property type="match status" value="1"/>
</dbReference>
<dbReference type="Gene3D" id="3.40.50.150">
    <property type="entry name" value="Vaccinia Virus protein VP39"/>
    <property type="match status" value="1"/>
</dbReference>
<comment type="caution">
    <text evidence="1">The sequence shown here is derived from an EMBL/GenBank/DDBJ whole genome shotgun (WGS) entry which is preliminary data.</text>
</comment>
<keyword evidence="1" id="KW-0489">Methyltransferase</keyword>
<dbReference type="EMBL" id="QNVY02000006">
    <property type="protein sequence ID" value="RYJ50876.1"/>
    <property type="molecule type" value="Genomic_DNA"/>
</dbReference>
<dbReference type="Proteomes" id="UP000253235">
    <property type="component" value="Unassembled WGS sequence"/>
</dbReference>
<evidence type="ECO:0000313" key="2">
    <source>
        <dbReference type="Proteomes" id="UP000253235"/>
    </source>
</evidence>
<accession>A0A482TTM1</accession>
<dbReference type="InterPro" id="IPR029063">
    <property type="entry name" value="SAM-dependent_MTases_sf"/>
</dbReference>
<name>A0A482TTM1_9FLAO</name>
<proteinExistence type="predicted"/>